<dbReference type="EMBL" id="CALNXK010000024">
    <property type="protein sequence ID" value="CAH3111593.1"/>
    <property type="molecule type" value="Genomic_DNA"/>
</dbReference>
<dbReference type="SUPFAM" id="SSF57196">
    <property type="entry name" value="EGF/Laminin"/>
    <property type="match status" value="4"/>
</dbReference>
<organism evidence="8 9">
    <name type="scientific">Porites lobata</name>
    <dbReference type="NCBI Taxonomy" id="104759"/>
    <lineage>
        <taxon>Eukaryota</taxon>
        <taxon>Metazoa</taxon>
        <taxon>Cnidaria</taxon>
        <taxon>Anthozoa</taxon>
        <taxon>Hexacorallia</taxon>
        <taxon>Scleractinia</taxon>
        <taxon>Fungiina</taxon>
        <taxon>Poritidae</taxon>
        <taxon>Porites</taxon>
    </lineage>
</organism>
<dbReference type="SUPFAM" id="SSF57414">
    <property type="entry name" value="Hairpin loop containing domain-like"/>
    <property type="match status" value="2"/>
</dbReference>
<feature type="non-terminal residue" evidence="8">
    <location>
        <position position="1"/>
    </location>
</feature>
<dbReference type="InterPro" id="IPR018097">
    <property type="entry name" value="EGF_Ca-bd_CS"/>
</dbReference>
<proteinExistence type="predicted"/>
<comment type="caution">
    <text evidence="5">Lacks conserved residue(s) required for the propagation of feature annotation.</text>
</comment>
<evidence type="ECO:0000256" key="5">
    <source>
        <dbReference type="PROSITE-ProRule" id="PRU00076"/>
    </source>
</evidence>
<dbReference type="SMART" id="SM00181">
    <property type="entry name" value="EGF"/>
    <property type="match status" value="4"/>
</dbReference>
<keyword evidence="3" id="KW-0677">Repeat</keyword>
<dbReference type="InterPro" id="IPR000152">
    <property type="entry name" value="EGF-type_Asp/Asn_hydroxyl_site"/>
</dbReference>
<dbReference type="InterPro" id="IPR000742">
    <property type="entry name" value="EGF"/>
</dbReference>
<name>A0ABN8NJ62_9CNID</name>
<dbReference type="SMART" id="SM00179">
    <property type="entry name" value="EGF_CA"/>
    <property type="match status" value="4"/>
</dbReference>
<dbReference type="Gene3D" id="2.10.25.10">
    <property type="entry name" value="Laminin"/>
    <property type="match status" value="4"/>
</dbReference>
<dbReference type="PROSITE" id="PS50026">
    <property type="entry name" value="EGF_3"/>
    <property type="match status" value="4"/>
</dbReference>
<dbReference type="SMART" id="SM00473">
    <property type="entry name" value="PAN_AP"/>
    <property type="match status" value="2"/>
</dbReference>
<feature type="domain" description="Apple" evidence="7">
    <location>
        <begin position="10"/>
        <end position="91"/>
    </location>
</feature>
<gene>
    <name evidence="8" type="ORF">PLOB_00020492</name>
</gene>
<dbReference type="Gene3D" id="3.50.4.10">
    <property type="entry name" value="Hepatocyte Growth Factor"/>
    <property type="match status" value="2"/>
</dbReference>
<protein>
    <recommendedName>
        <fullName evidence="10">EGF-like domain-containing protein</fullName>
    </recommendedName>
</protein>
<keyword evidence="1 5" id="KW-0245">EGF-like domain</keyword>
<dbReference type="InterPro" id="IPR049883">
    <property type="entry name" value="NOTCH1_EGF-like"/>
</dbReference>
<feature type="disulfide bond" evidence="5">
    <location>
        <begin position="115"/>
        <end position="124"/>
    </location>
</feature>
<dbReference type="PROSITE" id="PS50948">
    <property type="entry name" value="PAN"/>
    <property type="match status" value="2"/>
</dbReference>
<dbReference type="PROSITE" id="PS00010">
    <property type="entry name" value="ASX_HYDROXYL"/>
    <property type="match status" value="2"/>
</dbReference>
<comment type="caution">
    <text evidence="8">The sequence shown here is derived from an EMBL/GenBank/DDBJ whole genome shotgun (WGS) entry which is preliminary data.</text>
</comment>
<sequence>HSFLFLSGTCRQLEFDHTVDGKRLKNHVIRTVDVTGERSCRTLCYMEPNCVSYNFNRVTRKCELNNSTFREGKEKIETIPDYINCGAKNACANKPCKNKATCQTGFTGKGYHCLCLVGFEGEHCESDIDECAKSTHKCGASAYCNNTKGGYNCTCHPGYYGDGKNCEPAFSCKDIFDKKISNESKAYPLIMENKVVEAYCHMTVASSENERCGNGAWTMVMKTDGNEQTFHYNSDLWNNKKTFNLDGGKTGFDSQETKLPSYWNTSFTKICLGMKINNEINFIVIHKQANSLYSLIADGKFRNTSLGRDKWMSLIGSNASLQLNCKKEGFNAQCSLNKRSKTRIGILGNDQNDCYECTCRQLEFDHTVDGKRLKNHVIRTVDVNGERSCRTLCYMEPNCVSYNFNKVTRKCELNNSTFREGKEKMETIPDYVNCGTKNACANKPCKNKATCQTGFTGKGYHCLCLVGFEGEHCEIDIDECAKSIHKCGANAYCNNTKGGYNCTCHPGYYGDGKNCEPAFSCKDILDKKISNESKAYPLIMGNKVVEAYCHMTVASSENERCGNGAWTLVMKTDGKKQTFHYNSDLWNNNKTFNLDGGKTGFDSQETKLPSYWNTSLTKICLGMRFNNQINFIVINMIASSLYSLIADGQYRKTSLGRVTWKSLIGSRASLQLNCKKEGFNAKCTLSGRSKTRIGILGNDETNCHRCNSRLGFGSGGNFDKTNTCGNLDNDRNKGLSIKTMGYILVQ</sequence>
<dbReference type="Pfam" id="PF00024">
    <property type="entry name" value="PAN_1"/>
    <property type="match status" value="2"/>
</dbReference>
<feature type="disulfide bond" evidence="5">
    <location>
        <begin position="96"/>
        <end position="113"/>
    </location>
</feature>
<dbReference type="PANTHER" id="PTHR24039:SF38">
    <property type="entry name" value="KUNITZ_BOVINE PANCREATIC TRYPSIN INHIBITOR DOMAIN PROTEIN"/>
    <property type="match status" value="1"/>
</dbReference>
<feature type="domain" description="EGF-like" evidence="6">
    <location>
        <begin position="87"/>
        <end position="125"/>
    </location>
</feature>
<dbReference type="PANTHER" id="PTHR24039">
    <property type="entry name" value="FIBRILLIN-RELATED"/>
    <property type="match status" value="1"/>
</dbReference>
<accession>A0ABN8NJ62</accession>
<dbReference type="InterPro" id="IPR003609">
    <property type="entry name" value="Pan_app"/>
</dbReference>
<dbReference type="PROSITE" id="PS01187">
    <property type="entry name" value="EGF_CA"/>
    <property type="match status" value="2"/>
</dbReference>
<feature type="disulfide bond" evidence="5">
    <location>
        <begin position="445"/>
        <end position="462"/>
    </location>
</feature>
<dbReference type="CDD" id="cd00054">
    <property type="entry name" value="EGF_CA"/>
    <property type="match status" value="2"/>
</dbReference>
<evidence type="ECO:0000256" key="4">
    <source>
        <dbReference type="ARBA" id="ARBA00023157"/>
    </source>
</evidence>
<feature type="domain" description="Apple" evidence="7">
    <location>
        <begin position="359"/>
        <end position="440"/>
    </location>
</feature>
<evidence type="ECO:0000259" key="7">
    <source>
        <dbReference type="PROSITE" id="PS50948"/>
    </source>
</evidence>
<dbReference type="InterPro" id="IPR001881">
    <property type="entry name" value="EGF-like_Ca-bd_dom"/>
</dbReference>
<reference evidence="8 9" key="1">
    <citation type="submission" date="2022-05" db="EMBL/GenBank/DDBJ databases">
        <authorList>
            <consortium name="Genoscope - CEA"/>
            <person name="William W."/>
        </authorList>
    </citation>
    <scope>NUCLEOTIDE SEQUENCE [LARGE SCALE GENOMIC DNA]</scope>
</reference>
<feature type="domain" description="EGF-like" evidence="6">
    <location>
        <begin position="476"/>
        <end position="516"/>
    </location>
</feature>
<keyword evidence="9" id="KW-1185">Reference proteome</keyword>
<feature type="domain" description="EGF-like" evidence="6">
    <location>
        <begin position="127"/>
        <end position="167"/>
    </location>
</feature>
<feature type="domain" description="EGF-like" evidence="6">
    <location>
        <begin position="436"/>
        <end position="474"/>
    </location>
</feature>
<dbReference type="Pfam" id="PF07645">
    <property type="entry name" value="EGF_CA"/>
    <property type="match status" value="2"/>
</dbReference>
<dbReference type="PROSITE" id="PS00022">
    <property type="entry name" value="EGF_1"/>
    <property type="match status" value="2"/>
</dbReference>
<feature type="disulfide bond" evidence="5">
    <location>
        <begin position="464"/>
        <end position="473"/>
    </location>
</feature>
<dbReference type="PROSITE" id="PS01186">
    <property type="entry name" value="EGF_2"/>
    <property type="match status" value="4"/>
</dbReference>
<keyword evidence="2" id="KW-0732">Signal</keyword>
<evidence type="ECO:0000259" key="6">
    <source>
        <dbReference type="PROSITE" id="PS50026"/>
    </source>
</evidence>
<evidence type="ECO:0000256" key="3">
    <source>
        <dbReference type="ARBA" id="ARBA00022737"/>
    </source>
</evidence>
<keyword evidence="4 5" id="KW-1015">Disulfide bond</keyword>
<evidence type="ECO:0008006" key="10">
    <source>
        <dbReference type="Google" id="ProtNLM"/>
    </source>
</evidence>
<evidence type="ECO:0000256" key="1">
    <source>
        <dbReference type="ARBA" id="ARBA00022536"/>
    </source>
</evidence>
<evidence type="ECO:0000313" key="8">
    <source>
        <dbReference type="EMBL" id="CAH3111593.1"/>
    </source>
</evidence>
<evidence type="ECO:0000313" key="9">
    <source>
        <dbReference type="Proteomes" id="UP001159405"/>
    </source>
</evidence>
<evidence type="ECO:0000256" key="2">
    <source>
        <dbReference type="ARBA" id="ARBA00022729"/>
    </source>
</evidence>
<dbReference type="Proteomes" id="UP001159405">
    <property type="component" value="Unassembled WGS sequence"/>
</dbReference>